<dbReference type="InterPro" id="IPR048433">
    <property type="entry name" value="YNCE-like_beta-prop"/>
</dbReference>
<name>A0A9Y2JJC3_9PSEU</name>
<evidence type="ECO:0000256" key="1">
    <source>
        <dbReference type="ARBA" id="ARBA00022729"/>
    </source>
</evidence>
<sequence>MTRLRLTSVALAAVLAAGCSSGGSPNPGDTMPGMTGPGTPMTGLPHLPTPPPPALDPLPGMPAVTDPHDVDAAAGAGMLLPAVAADKPLVYVPHSGSGDVWVIDPATYQVIAKYPAGKELQHVVPSWDLRTLYATDDRGDHVLPFDPRTGQPGKAVPVVDPYNMYFTPDGKYAISVAERLRKLVWYDPHTWQVHDETAAPDCGGIDHADFSPDGRTAVFTCEFAGRVAVVDVVSHRLLRMIDMPHRNTRMGPQDIKLAPDGSVFYIADSDANGLWVLDGAATHVLRFIPTGRGAHGLYLSRDAKRLYVTNRHEGSVSVLDAYTGAPVTVWHLPGGGSPDMGNVTADGAQLWLSGRYDKAVYVLSTKDGSLIRKIPVGNEPHGLCVWPQPGRYSLGHTGITR</sequence>
<dbReference type="PANTHER" id="PTHR47197:SF3">
    <property type="entry name" value="DIHYDRO-HEME D1 DEHYDROGENASE"/>
    <property type="match status" value="1"/>
</dbReference>
<dbReference type="AlphaFoldDB" id="A0A9Y2JJC3"/>
<keyword evidence="6" id="KW-1185">Reference proteome</keyword>
<accession>A0A9Y2JJC3</accession>
<dbReference type="RefSeq" id="WP_285994831.1">
    <property type="nucleotide sequence ID" value="NZ_CP127295.1"/>
</dbReference>
<dbReference type="Proteomes" id="UP001239397">
    <property type="component" value="Chromosome"/>
</dbReference>
<dbReference type="SUPFAM" id="SSF50974">
    <property type="entry name" value="Nitrous oxide reductase, N-terminal domain"/>
    <property type="match status" value="1"/>
</dbReference>
<evidence type="ECO:0000256" key="3">
    <source>
        <dbReference type="SAM" id="SignalP"/>
    </source>
</evidence>
<evidence type="ECO:0000313" key="5">
    <source>
        <dbReference type="EMBL" id="WIX98346.1"/>
    </source>
</evidence>
<evidence type="ECO:0000256" key="2">
    <source>
        <dbReference type="SAM" id="MobiDB-lite"/>
    </source>
</evidence>
<protein>
    <submittedName>
        <fullName evidence="5">Beta-propeller fold lactonase family protein</fullName>
    </submittedName>
</protein>
<dbReference type="PROSITE" id="PS51257">
    <property type="entry name" value="PROKAR_LIPOPROTEIN"/>
    <property type="match status" value="1"/>
</dbReference>
<reference evidence="5 6" key="1">
    <citation type="submission" date="2023-06" db="EMBL/GenBank/DDBJ databases">
        <authorList>
            <person name="Oyuntsetseg B."/>
            <person name="Kim S.B."/>
        </authorList>
    </citation>
    <scope>NUCLEOTIDE SEQUENCE [LARGE SCALE GENOMIC DNA]</scope>
    <source>
        <strain evidence="5 6">4-36</strain>
    </source>
</reference>
<evidence type="ECO:0000259" key="4">
    <source>
        <dbReference type="Pfam" id="PF21783"/>
    </source>
</evidence>
<evidence type="ECO:0000313" key="6">
    <source>
        <dbReference type="Proteomes" id="UP001239397"/>
    </source>
</evidence>
<feature type="region of interest" description="Disordered" evidence="2">
    <location>
        <begin position="18"/>
        <end position="42"/>
    </location>
</feature>
<organism evidence="5 6">
    <name type="scientific">Amycolatopsis mongoliensis</name>
    <dbReference type="NCBI Taxonomy" id="715475"/>
    <lineage>
        <taxon>Bacteria</taxon>
        <taxon>Bacillati</taxon>
        <taxon>Actinomycetota</taxon>
        <taxon>Actinomycetes</taxon>
        <taxon>Pseudonocardiales</taxon>
        <taxon>Pseudonocardiaceae</taxon>
        <taxon>Amycolatopsis</taxon>
    </lineage>
</organism>
<feature type="domain" description="YNCE-like beta-propeller" evidence="4">
    <location>
        <begin position="266"/>
        <end position="384"/>
    </location>
</feature>
<dbReference type="Pfam" id="PF21783">
    <property type="entry name" value="YNCE"/>
    <property type="match status" value="2"/>
</dbReference>
<dbReference type="Gene3D" id="2.130.10.10">
    <property type="entry name" value="YVTN repeat-like/Quinoprotein amine dehydrogenase"/>
    <property type="match status" value="2"/>
</dbReference>
<feature type="signal peptide" evidence="3">
    <location>
        <begin position="1"/>
        <end position="22"/>
    </location>
</feature>
<dbReference type="KEGG" id="amog:QRX60_30300"/>
<keyword evidence="1 3" id="KW-0732">Signal</keyword>
<dbReference type="EMBL" id="CP127295">
    <property type="protein sequence ID" value="WIX98346.1"/>
    <property type="molecule type" value="Genomic_DNA"/>
</dbReference>
<feature type="chain" id="PRO_5040756304" evidence="3">
    <location>
        <begin position="23"/>
        <end position="401"/>
    </location>
</feature>
<gene>
    <name evidence="5" type="ORF">QRX60_30300</name>
</gene>
<dbReference type="PANTHER" id="PTHR47197">
    <property type="entry name" value="PROTEIN NIRF"/>
    <property type="match status" value="1"/>
</dbReference>
<dbReference type="InterPro" id="IPR015943">
    <property type="entry name" value="WD40/YVTN_repeat-like_dom_sf"/>
</dbReference>
<proteinExistence type="predicted"/>
<feature type="domain" description="YNCE-like beta-propeller" evidence="4">
    <location>
        <begin position="82"/>
        <end position="186"/>
    </location>
</feature>
<dbReference type="InterPro" id="IPR051200">
    <property type="entry name" value="Host-pathogen_enzymatic-act"/>
</dbReference>
<dbReference type="InterPro" id="IPR011045">
    <property type="entry name" value="N2O_reductase_N"/>
</dbReference>